<reference evidence="2" key="2">
    <citation type="journal article" date="2015" name="Fish Shellfish Immunol.">
        <title>Early steps in the European eel (Anguilla anguilla)-Vibrio vulnificus interaction in the gills: Role of the RtxA13 toxin.</title>
        <authorList>
            <person name="Callol A."/>
            <person name="Pajuelo D."/>
            <person name="Ebbesson L."/>
            <person name="Teles M."/>
            <person name="MacKenzie S."/>
            <person name="Amaro C."/>
        </authorList>
    </citation>
    <scope>NUCLEOTIDE SEQUENCE</scope>
</reference>
<evidence type="ECO:0000256" key="1">
    <source>
        <dbReference type="SAM" id="Phobius"/>
    </source>
</evidence>
<dbReference type="EMBL" id="GBXM01028038">
    <property type="protein sequence ID" value="JAH80539.1"/>
    <property type="molecule type" value="Transcribed_RNA"/>
</dbReference>
<protein>
    <submittedName>
        <fullName evidence="2">Uncharacterized protein</fullName>
    </submittedName>
</protein>
<sequence length="36" mass="4232">MHLNVLYNFCHWHHLCPPYCLAAILTFSLGRGSFLR</sequence>
<organism evidence="2">
    <name type="scientific">Anguilla anguilla</name>
    <name type="common">European freshwater eel</name>
    <name type="synonym">Muraena anguilla</name>
    <dbReference type="NCBI Taxonomy" id="7936"/>
    <lineage>
        <taxon>Eukaryota</taxon>
        <taxon>Metazoa</taxon>
        <taxon>Chordata</taxon>
        <taxon>Craniata</taxon>
        <taxon>Vertebrata</taxon>
        <taxon>Euteleostomi</taxon>
        <taxon>Actinopterygii</taxon>
        <taxon>Neopterygii</taxon>
        <taxon>Teleostei</taxon>
        <taxon>Anguilliformes</taxon>
        <taxon>Anguillidae</taxon>
        <taxon>Anguilla</taxon>
    </lineage>
</organism>
<feature type="transmembrane region" description="Helical" evidence="1">
    <location>
        <begin position="12"/>
        <end position="30"/>
    </location>
</feature>
<accession>A0A0E9VQY4</accession>
<dbReference type="AlphaFoldDB" id="A0A0E9VQY4"/>
<keyword evidence="1" id="KW-0472">Membrane</keyword>
<evidence type="ECO:0000313" key="2">
    <source>
        <dbReference type="EMBL" id="JAH80539.1"/>
    </source>
</evidence>
<keyword evidence="1" id="KW-1133">Transmembrane helix</keyword>
<name>A0A0E9VQY4_ANGAN</name>
<proteinExistence type="predicted"/>
<reference evidence="2" key="1">
    <citation type="submission" date="2014-11" db="EMBL/GenBank/DDBJ databases">
        <authorList>
            <person name="Amaro Gonzalez C."/>
        </authorList>
    </citation>
    <scope>NUCLEOTIDE SEQUENCE</scope>
</reference>
<keyword evidence="1" id="KW-0812">Transmembrane</keyword>